<organism evidence="1 2">
    <name type="scientific">Nicotiana tabacum</name>
    <name type="common">Common tobacco</name>
    <dbReference type="NCBI Taxonomy" id="4097"/>
    <lineage>
        <taxon>Eukaryota</taxon>
        <taxon>Viridiplantae</taxon>
        <taxon>Streptophyta</taxon>
        <taxon>Embryophyta</taxon>
        <taxon>Tracheophyta</taxon>
        <taxon>Spermatophyta</taxon>
        <taxon>Magnoliopsida</taxon>
        <taxon>eudicotyledons</taxon>
        <taxon>Gunneridae</taxon>
        <taxon>Pentapetalae</taxon>
        <taxon>asterids</taxon>
        <taxon>lamiids</taxon>
        <taxon>Solanales</taxon>
        <taxon>Solanaceae</taxon>
        <taxon>Nicotianoideae</taxon>
        <taxon>Nicotianeae</taxon>
        <taxon>Nicotiana</taxon>
    </lineage>
</organism>
<accession>A0A1S3ZSR9</accession>
<dbReference type="PaxDb" id="4097-A0A1S3ZSR9"/>
<evidence type="ECO:0000313" key="1">
    <source>
        <dbReference type="Proteomes" id="UP000790787"/>
    </source>
</evidence>
<dbReference type="GeneID" id="107790029"/>
<dbReference type="PANTHER" id="PTHR12956:SF17">
    <property type="entry name" value="OS01G0749100 PROTEIN"/>
    <property type="match status" value="1"/>
</dbReference>
<evidence type="ECO:0000313" key="2">
    <source>
        <dbReference type="RefSeq" id="XP_016467412.2"/>
    </source>
</evidence>
<gene>
    <name evidence="2" type="primary">LOC107790029</name>
</gene>
<dbReference type="InterPro" id="IPR048354">
    <property type="entry name" value="TOD1_MUCI70_glycTrfase_dom"/>
</dbReference>
<dbReference type="KEGG" id="nta:107790029"/>
<dbReference type="OrthoDB" id="1905162at2759"/>
<dbReference type="OMA" id="EDKMFMQ"/>
<reference evidence="1" key="1">
    <citation type="journal article" date="2014" name="Nat. Commun.">
        <title>The tobacco genome sequence and its comparison with those of tomato and potato.</title>
        <authorList>
            <person name="Sierro N."/>
            <person name="Battey J.N."/>
            <person name="Ouadi S."/>
            <person name="Bakaher N."/>
            <person name="Bovet L."/>
            <person name="Willig A."/>
            <person name="Goepfert S."/>
            <person name="Peitsch M.C."/>
            <person name="Ivanov N.V."/>
        </authorList>
    </citation>
    <scope>NUCLEOTIDE SEQUENCE [LARGE SCALE GENOMIC DNA]</scope>
</reference>
<name>A0A1S3ZSR9_TOBAC</name>
<dbReference type="Proteomes" id="UP000790787">
    <property type="component" value="Chromosome 16"/>
</dbReference>
<dbReference type="RefSeq" id="XP_016467412.2">
    <property type="nucleotide sequence ID" value="XM_016611926.2"/>
</dbReference>
<dbReference type="Pfam" id="PF04765">
    <property type="entry name" value="TOD1_MUCI70"/>
    <property type="match status" value="1"/>
</dbReference>
<keyword evidence="1" id="KW-1185">Reference proteome</keyword>
<dbReference type="PANTHER" id="PTHR12956">
    <property type="entry name" value="ALKALINE CERAMIDASE-RELATED"/>
    <property type="match status" value="1"/>
</dbReference>
<reference evidence="2" key="2">
    <citation type="submission" date="2025-08" db="UniProtKB">
        <authorList>
            <consortium name="RefSeq"/>
        </authorList>
    </citation>
    <scope>IDENTIFICATION</scope>
    <source>
        <tissue evidence="2">Leaf</tissue>
    </source>
</reference>
<proteinExistence type="predicted"/>
<sequence>MSSMLNNNSISITVSDDEPDEFANKLRARARRKRKKIGHRSKTSCTHIIFKKLLRWWPVLLFLLAAALLIFEASRIGGKPSSLVKKPDPVTGQKLNKPVEKKPPANLNRLDPVTHVVHGVREPCLKLLPAEELEHLDFPMDKVPADPIKLVIYTTKANPAYVDENMPFEQHSEATRFNLFTGNQTLKQRDESFKVKGEASIHCGFYSDKGGFRISVEDRNYMESCKAVVSTCAFGGGDDLYQPIGMSESSLKKVCFVAFWDEITLASQEADGHKVGDDHYIGKWRIILVKDLPFRDQRLNGKIPKMLAHRLFPNARYSIWVDSKSQLRRDPLGVLEALLWHSNSVLAISEHGARSSVYDEAKAVVKKNKATPEEVEVQLAQYRQDGLPEDKRFNGKKALAEASIIVKEHTPSTNLFMCLWFNEVVRFTSRDQLSFPYVLWRFKEFRNINMFPVCTRKDLVNSMGHLRKAKPLTS</sequence>
<dbReference type="STRING" id="4097.A0A1S3ZSR9"/>
<dbReference type="RefSeq" id="XP_016467412.1">
    <property type="nucleotide sequence ID" value="XM_016611926.1"/>
</dbReference>
<dbReference type="AlphaFoldDB" id="A0A1S3ZSR9"/>
<protein>
    <submittedName>
        <fullName evidence="2">Hexosyltransferase MUCI70</fullName>
    </submittedName>
</protein>
<dbReference type="InterPro" id="IPR006852">
    <property type="entry name" value="TOD1_MUCI70"/>
</dbReference>